<dbReference type="EMBL" id="CBXI010000024">
    <property type="protein sequence ID" value="CDL91438.1"/>
    <property type="molecule type" value="Genomic_DNA"/>
</dbReference>
<feature type="domain" description="Exodeoxyribonuclease X-like C-terminal" evidence="2">
    <location>
        <begin position="218"/>
        <end position="245"/>
    </location>
</feature>
<dbReference type="InterPro" id="IPR046768">
    <property type="entry name" value="ExoX-like_C"/>
</dbReference>
<dbReference type="OrthoDB" id="423960at2"/>
<reference evidence="3 4" key="1">
    <citation type="journal article" date="2015" name="Genome Announc.">
        <title>Draft Genome Sequence of Clostridium tyrobutyricum Strain DIVETGP, Isolated from Cow's Milk for Grana Padano Production.</title>
        <authorList>
            <person name="Soggiu A."/>
            <person name="Piras C."/>
            <person name="Gaiarsa S."/>
            <person name="Sassera D."/>
            <person name="Roncada P."/>
            <person name="Bendixen E."/>
            <person name="Brasca M."/>
            <person name="Bonizzi L."/>
        </authorList>
    </citation>
    <scope>NUCLEOTIDE SEQUENCE [LARGE SCALE GENOMIC DNA]</scope>
    <source>
        <strain evidence="3 4">DIVETGP</strain>
    </source>
</reference>
<sequence>METTLVRPQNKVISLLDSLEIGEIRNTLGKIAQFQSIIQKTLKRGHDYGEIGGVTKPTLLKPGAEKILMLMGLTSEYDIIEKIEDYDKGVFAYTIKCILRKNGQKITEGVGSCNSKEDKYRWRWVKEEELSIGLDTSTLKAKTNNYGITKYKIENDDICSQANTILKMAKKRAQIDATLTVASLSEIFTQDIEDMTQLQERENIENMKADEVVNIQVKFGKHKGKTLGHIMSEAPDYIEWLAKNAKDASMRKACSMVLSSKNSKPDNNVPNEASKDDIPTVNDSDLPF</sequence>
<evidence type="ECO:0000256" key="1">
    <source>
        <dbReference type="SAM" id="MobiDB-lite"/>
    </source>
</evidence>
<dbReference type="Pfam" id="PF20600">
    <property type="entry name" value="ExoX-like_C"/>
    <property type="match status" value="1"/>
</dbReference>
<dbReference type="RefSeq" id="WP_017895979.1">
    <property type="nucleotide sequence ID" value="NZ_CBXI010000024.1"/>
</dbReference>
<gene>
    <name evidence="3" type="ORF">CTDIVETGP_1508</name>
</gene>
<evidence type="ECO:0000259" key="2">
    <source>
        <dbReference type="Pfam" id="PF20600"/>
    </source>
</evidence>
<organism evidence="3 4">
    <name type="scientific">Clostridium tyrobutyricum DIVETGP</name>
    <dbReference type="NCBI Taxonomy" id="1408889"/>
    <lineage>
        <taxon>Bacteria</taxon>
        <taxon>Bacillati</taxon>
        <taxon>Bacillota</taxon>
        <taxon>Clostridia</taxon>
        <taxon>Eubacteriales</taxon>
        <taxon>Clostridiaceae</taxon>
        <taxon>Clostridium</taxon>
    </lineage>
</organism>
<dbReference type="Proteomes" id="UP000019482">
    <property type="component" value="Unassembled WGS sequence"/>
</dbReference>
<evidence type="ECO:0000313" key="4">
    <source>
        <dbReference type="Proteomes" id="UP000019482"/>
    </source>
</evidence>
<accession>W6N4G4</accession>
<proteinExistence type="predicted"/>
<keyword evidence="4" id="KW-1185">Reference proteome</keyword>
<feature type="region of interest" description="Disordered" evidence="1">
    <location>
        <begin position="256"/>
        <end position="288"/>
    </location>
</feature>
<comment type="caution">
    <text evidence="3">The sequence shown here is derived from an EMBL/GenBank/DDBJ whole genome shotgun (WGS) entry which is preliminary data.</text>
</comment>
<name>W6N4G4_CLOTY</name>
<dbReference type="GeneID" id="29419045"/>
<feature type="compositionally biased region" description="Polar residues" evidence="1">
    <location>
        <begin position="257"/>
        <end position="271"/>
    </location>
</feature>
<dbReference type="AlphaFoldDB" id="W6N4G4"/>
<evidence type="ECO:0000313" key="3">
    <source>
        <dbReference type="EMBL" id="CDL91438.1"/>
    </source>
</evidence>
<protein>
    <recommendedName>
        <fullName evidence="2">Exodeoxyribonuclease X-like C-terminal domain-containing protein</fullName>
    </recommendedName>
</protein>